<feature type="domain" description="RRM" evidence="12">
    <location>
        <begin position="177"/>
        <end position="250"/>
    </location>
</feature>
<dbReference type="OrthoDB" id="266020at2759"/>
<dbReference type="VEuPathDB" id="FungiDB:T552_02573"/>
<evidence type="ECO:0000256" key="11">
    <source>
        <dbReference type="SAM" id="MobiDB-lite"/>
    </source>
</evidence>
<evidence type="ECO:0000259" key="12">
    <source>
        <dbReference type="PROSITE" id="PS50102"/>
    </source>
</evidence>
<dbReference type="GO" id="GO:0005681">
    <property type="term" value="C:spliceosomal complex"/>
    <property type="evidence" value="ECO:0007669"/>
    <property type="project" value="UniProtKB-KW"/>
</dbReference>
<gene>
    <name evidence="13" type="ORF">T552_02573</name>
</gene>
<proteinExistence type="inferred from homology"/>
<dbReference type="InterPro" id="IPR035979">
    <property type="entry name" value="RBD_domain_sf"/>
</dbReference>
<dbReference type="FunFam" id="3.30.70.330:FF:000029">
    <property type="entry name" value="U2 small nuclear ribonucleoprotein B"/>
    <property type="match status" value="1"/>
</dbReference>
<dbReference type="PROSITE" id="PS50102">
    <property type="entry name" value="RRM"/>
    <property type="match status" value="2"/>
</dbReference>
<keyword evidence="6 10" id="KW-0694">RNA-binding</keyword>
<feature type="domain" description="RRM" evidence="12">
    <location>
        <begin position="29"/>
        <end position="108"/>
    </location>
</feature>
<dbReference type="GO" id="GO:0008380">
    <property type="term" value="P:RNA splicing"/>
    <property type="evidence" value="ECO:0007669"/>
    <property type="project" value="UniProtKB-KW"/>
</dbReference>
<dbReference type="CDD" id="cd12247">
    <property type="entry name" value="RRM2_U1A_like"/>
    <property type="match status" value="1"/>
</dbReference>
<keyword evidence="9" id="KW-0687">Ribonucleoprotein</keyword>
<dbReference type="Pfam" id="PF00076">
    <property type="entry name" value="RRM_1"/>
    <property type="match status" value="2"/>
</dbReference>
<dbReference type="CDD" id="cd12246">
    <property type="entry name" value="RRM1_U1A_like"/>
    <property type="match status" value="1"/>
</dbReference>
<dbReference type="EMBL" id="LFVZ01000011">
    <property type="protein sequence ID" value="KTW27081.1"/>
    <property type="molecule type" value="Genomic_DNA"/>
</dbReference>
<dbReference type="Proteomes" id="UP000054454">
    <property type="component" value="Unassembled WGS sequence"/>
</dbReference>
<protein>
    <recommendedName>
        <fullName evidence="12">RRM domain-containing protein</fullName>
    </recommendedName>
</protein>
<feature type="compositionally biased region" description="Low complexity" evidence="11">
    <location>
        <begin position="146"/>
        <end position="155"/>
    </location>
</feature>
<dbReference type="PANTHER" id="PTHR10501">
    <property type="entry name" value="U1 SMALL NUCLEAR RIBONUCLEOPROTEIN A/U2 SMALL NUCLEAR RIBONUCLEOPROTEIN B"/>
    <property type="match status" value="1"/>
</dbReference>
<evidence type="ECO:0000256" key="2">
    <source>
        <dbReference type="ARBA" id="ARBA00007243"/>
    </source>
</evidence>
<dbReference type="GO" id="GO:0006397">
    <property type="term" value="P:mRNA processing"/>
    <property type="evidence" value="ECO:0007669"/>
    <property type="project" value="UniProtKB-KW"/>
</dbReference>
<name>A0A0W4ZFF2_PNEC8</name>
<dbReference type="SMART" id="SM00360">
    <property type="entry name" value="RRM"/>
    <property type="match status" value="2"/>
</dbReference>
<comment type="subcellular location">
    <subcellularLocation>
        <location evidence="1">Nucleus</location>
    </subcellularLocation>
</comment>
<organism evidence="13 14">
    <name type="scientific">Pneumocystis carinii (strain B80)</name>
    <name type="common">Rat pneumocystis pneumonia agent</name>
    <name type="synonym">Pneumocystis carinii f. sp. carinii</name>
    <dbReference type="NCBI Taxonomy" id="1408658"/>
    <lineage>
        <taxon>Eukaryota</taxon>
        <taxon>Fungi</taxon>
        <taxon>Dikarya</taxon>
        <taxon>Ascomycota</taxon>
        <taxon>Taphrinomycotina</taxon>
        <taxon>Pneumocystomycetes</taxon>
        <taxon>Pneumocystaceae</taxon>
        <taxon>Pneumocystis</taxon>
    </lineage>
</organism>
<evidence type="ECO:0000256" key="5">
    <source>
        <dbReference type="ARBA" id="ARBA00022737"/>
    </source>
</evidence>
<dbReference type="SUPFAM" id="SSF54928">
    <property type="entry name" value="RNA-binding domain, RBD"/>
    <property type="match status" value="1"/>
</dbReference>
<evidence type="ECO:0000256" key="9">
    <source>
        <dbReference type="ARBA" id="ARBA00023274"/>
    </source>
</evidence>
<keyword evidence="5" id="KW-0677">Repeat</keyword>
<feature type="region of interest" description="Disordered" evidence="11">
    <location>
        <begin position="143"/>
        <end position="168"/>
    </location>
</feature>
<dbReference type="InterPro" id="IPR012677">
    <property type="entry name" value="Nucleotide-bd_a/b_plait_sf"/>
</dbReference>
<keyword evidence="8" id="KW-0539">Nucleus</keyword>
<evidence type="ECO:0000313" key="14">
    <source>
        <dbReference type="Proteomes" id="UP000054454"/>
    </source>
</evidence>
<dbReference type="GeneID" id="28937310"/>
<evidence type="ECO:0000256" key="8">
    <source>
        <dbReference type="ARBA" id="ARBA00023242"/>
    </source>
</evidence>
<evidence type="ECO:0000256" key="7">
    <source>
        <dbReference type="ARBA" id="ARBA00023187"/>
    </source>
</evidence>
<dbReference type="AlphaFoldDB" id="A0A0W4ZFF2"/>
<dbReference type="Gene3D" id="3.30.70.330">
    <property type="match status" value="2"/>
</dbReference>
<evidence type="ECO:0000256" key="1">
    <source>
        <dbReference type="ARBA" id="ARBA00004123"/>
    </source>
</evidence>
<accession>A0A0W4ZFF2</accession>
<comment type="similarity">
    <text evidence="2">Belongs to the RRM U1 A/B'' family.</text>
</comment>
<reference evidence="14" key="1">
    <citation type="journal article" date="2016" name="Nat. Commun.">
        <title>Genome analysis of three Pneumocystis species reveals adaptation mechanisms to life exclusively in mammalian hosts.</title>
        <authorList>
            <person name="Ma L."/>
            <person name="Chen Z."/>
            <person name="Huang D.W."/>
            <person name="Kutty G."/>
            <person name="Ishihara M."/>
            <person name="Wang H."/>
            <person name="Abouelleil A."/>
            <person name="Bishop L."/>
            <person name="Davey E."/>
            <person name="Deng R."/>
            <person name="Deng X."/>
            <person name="Fan L."/>
            <person name="Fantoni G."/>
            <person name="Fitzgerald M."/>
            <person name="Gogineni E."/>
            <person name="Goldberg J.M."/>
            <person name="Handley G."/>
            <person name="Hu X."/>
            <person name="Huber C."/>
            <person name="Jiao X."/>
            <person name="Jones K."/>
            <person name="Levin J.Z."/>
            <person name="Liu Y."/>
            <person name="Macdonald P."/>
            <person name="Melnikov A."/>
            <person name="Raley C."/>
            <person name="Sassi M."/>
            <person name="Sherman B.T."/>
            <person name="Song X."/>
            <person name="Sykes S."/>
            <person name="Tran B."/>
            <person name="Walsh L."/>
            <person name="Xia Y."/>
            <person name="Yang J."/>
            <person name="Young S."/>
            <person name="Zeng Q."/>
            <person name="Zheng X."/>
            <person name="Stephens R."/>
            <person name="Nusbaum C."/>
            <person name="Birren B.W."/>
            <person name="Azadi P."/>
            <person name="Lempicki R.A."/>
            <person name="Cuomo C.A."/>
            <person name="Kovacs J.A."/>
        </authorList>
    </citation>
    <scope>NUCLEOTIDE SEQUENCE [LARGE SCALE GENOMIC DNA]</scope>
    <source>
        <strain evidence="14">B80</strain>
    </source>
</reference>
<sequence length="250" mass="28249">MTSESVPVSTENNELSYVPPGGSLYPPSETIYIRNLSEKVKIDVLKKSLEAVFSSYGTILDIVAHKNIRMRGQAFVVFDSISSSQRAIDDVQAFRLFDKPMVLQFSKTKSDAIVRKFGTEEEFEEHKRRRIEKKESRRVIQVKAPQPTTTTTTKKNTTKKSNQKPSRIPDEYLPPHKILFLQKLPENITADVLSAVFGRFPGFKEVRMVPGRAGIAFVEYERDEDAIIAKQGTVGMSLSECVISVNYGRK</sequence>
<keyword evidence="14" id="KW-1185">Reference proteome</keyword>
<dbReference type="GO" id="GO:0005685">
    <property type="term" value="C:U1 snRNP"/>
    <property type="evidence" value="ECO:0007669"/>
    <property type="project" value="EnsemblFungi"/>
</dbReference>
<evidence type="ECO:0000256" key="10">
    <source>
        <dbReference type="PROSITE-ProRule" id="PRU00176"/>
    </source>
</evidence>
<keyword evidence="3" id="KW-0507">mRNA processing</keyword>
<evidence type="ECO:0000313" key="13">
    <source>
        <dbReference type="EMBL" id="KTW27081.1"/>
    </source>
</evidence>
<dbReference type="InterPro" id="IPR000504">
    <property type="entry name" value="RRM_dom"/>
</dbReference>
<keyword evidence="4" id="KW-0747">Spliceosome</keyword>
<keyword evidence="7" id="KW-0508">mRNA splicing</keyword>
<evidence type="ECO:0000256" key="4">
    <source>
        <dbReference type="ARBA" id="ARBA00022728"/>
    </source>
</evidence>
<evidence type="ECO:0000256" key="3">
    <source>
        <dbReference type="ARBA" id="ARBA00022664"/>
    </source>
</evidence>
<dbReference type="RefSeq" id="XP_018225272.1">
    <property type="nucleotide sequence ID" value="XM_018371107.1"/>
</dbReference>
<dbReference type="FunFam" id="3.30.70.330:FF:000039">
    <property type="entry name" value="U1 small nuclear ribonucleoprotein A"/>
    <property type="match status" value="1"/>
</dbReference>
<evidence type="ECO:0000256" key="6">
    <source>
        <dbReference type="ARBA" id="ARBA00022884"/>
    </source>
</evidence>
<dbReference type="GO" id="GO:0003723">
    <property type="term" value="F:RNA binding"/>
    <property type="evidence" value="ECO:0007669"/>
    <property type="project" value="UniProtKB-UniRule"/>
</dbReference>
<comment type="caution">
    <text evidence="13">The sequence shown here is derived from an EMBL/GenBank/DDBJ whole genome shotgun (WGS) entry which is preliminary data.</text>
</comment>